<dbReference type="GO" id="GO:0015074">
    <property type="term" value="P:DNA integration"/>
    <property type="evidence" value="ECO:0007669"/>
    <property type="project" value="UniProtKB-KW"/>
</dbReference>
<dbReference type="PANTHER" id="PTHR30629">
    <property type="entry name" value="PROPHAGE INTEGRASE"/>
    <property type="match status" value="1"/>
</dbReference>
<keyword evidence="7" id="KW-1185">Reference proteome</keyword>
<dbReference type="Pfam" id="PF00589">
    <property type="entry name" value="Phage_integrase"/>
    <property type="match status" value="1"/>
</dbReference>
<evidence type="ECO:0000313" key="7">
    <source>
        <dbReference type="Proteomes" id="UP000198281"/>
    </source>
</evidence>
<dbReference type="PROSITE" id="PS51898">
    <property type="entry name" value="TYR_RECOMBINASE"/>
    <property type="match status" value="1"/>
</dbReference>
<dbReference type="Gene3D" id="1.10.443.10">
    <property type="entry name" value="Intergrase catalytic core"/>
    <property type="match status" value="1"/>
</dbReference>
<protein>
    <submittedName>
        <fullName evidence="6">Site-specific recombinase XerD</fullName>
    </submittedName>
</protein>
<dbReference type="InterPro" id="IPR050808">
    <property type="entry name" value="Phage_Integrase"/>
</dbReference>
<evidence type="ECO:0000256" key="2">
    <source>
        <dbReference type="ARBA" id="ARBA00022908"/>
    </source>
</evidence>
<dbReference type="AlphaFoldDB" id="A0A239FBZ4"/>
<evidence type="ECO:0000313" key="6">
    <source>
        <dbReference type="EMBL" id="SNS54018.1"/>
    </source>
</evidence>
<dbReference type="EMBL" id="FZOS01000008">
    <property type="protein sequence ID" value="SNS54018.1"/>
    <property type="molecule type" value="Genomic_DNA"/>
</dbReference>
<keyword evidence="3" id="KW-0238">DNA-binding</keyword>
<evidence type="ECO:0000259" key="5">
    <source>
        <dbReference type="PROSITE" id="PS51898"/>
    </source>
</evidence>
<dbReference type="Gene3D" id="1.10.150.130">
    <property type="match status" value="1"/>
</dbReference>
<proteinExistence type="inferred from homology"/>
<dbReference type="PANTHER" id="PTHR30629:SF2">
    <property type="entry name" value="PROPHAGE INTEGRASE INTS-RELATED"/>
    <property type="match status" value="1"/>
</dbReference>
<keyword evidence="2" id="KW-0229">DNA integration</keyword>
<gene>
    <name evidence="6" type="ORF">SAMN06295912_108153</name>
</gene>
<dbReference type="InterPro" id="IPR010998">
    <property type="entry name" value="Integrase_recombinase_N"/>
</dbReference>
<dbReference type="RefSeq" id="WP_245842781.1">
    <property type="nucleotide sequence ID" value="NZ_FZOS01000008.1"/>
</dbReference>
<sequence>MAKRRFLPKHVTAFSDRHGKERLRFRRKGFPDHYFKAPFGTDEFGREYRACMEALPPAAEPIGEARHAPGTFHDLIARYYASARWNAAKRSEQTRTHDRRILEAFRAEHGHRTVAGLSFAHAEKMLAKKADTPTAANKLRKQLKRLVDYGVLLKMRSDNPFDLTEPMAAETGGHHTWSEDDIARFVVRHPLGSKAYLAMMLMLWTGARRCDVVRLGRQNVKAGRLTFTPLKTKKTTQTTLHMPIAPQLAAAIAAAPGTGGMTFLATAYGVPFTANGFGNWFRDRCDEAGLPNCSAHGLRKAISRRLAEINQGNQSIKSVTGHSSDSEVARYTREASRALMAEQAMGALSDWEMSNLPPKVRQKSE</sequence>
<feature type="domain" description="Tyr recombinase" evidence="5">
    <location>
        <begin position="172"/>
        <end position="345"/>
    </location>
</feature>
<dbReference type="GO" id="GO:0003677">
    <property type="term" value="F:DNA binding"/>
    <property type="evidence" value="ECO:0007669"/>
    <property type="project" value="UniProtKB-KW"/>
</dbReference>
<dbReference type="GO" id="GO:0006310">
    <property type="term" value="P:DNA recombination"/>
    <property type="evidence" value="ECO:0007669"/>
    <property type="project" value="UniProtKB-KW"/>
</dbReference>
<accession>A0A239FBZ4</accession>
<evidence type="ECO:0000256" key="1">
    <source>
        <dbReference type="ARBA" id="ARBA00008857"/>
    </source>
</evidence>
<evidence type="ECO:0000256" key="4">
    <source>
        <dbReference type="ARBA" id="ARBA00023172"/>
    </source>
</evidence>
<dbReference type="SUPFAM" id="SSF56349">
    <property type="entry name" value="DNA breaking-rejoining enzymes"/>
    <property type="match status" value="1"/>
</dbReference>
<dbReference type="InterPro" id="IPR011010">
    <property type="entry name" value="DNA_brk_join_enz"/>
</dbReference>
<keyword evidence="4" id="KW-0233">DNA recombination</keyword>
<evidence type="ECO:0000256" key="3">
    <source>
        <dbReference type="ARBA" id="ARBA00023125"/>
    </source>
</evidence>
<dbReference type="InterPro" id="IPR002104">
    <property type="entry name" value="Integrase_catalytic"/>
</dbReference>
<dbReference type="Proteomes" id="UP000198281">
    <property type="component" value="Unassembled WGS sequence"/>
</dbReference>
<reference evidence="7" key="1">
    <citation type="submission" date="2017-06" db="EMBL/GenBank/DDBJ databases">
        <authorList>
            <person name="Varghese N."/>
            <person name="Submissions S."/>
        </authorList>
    </citation>
    <scope>NUCLEOTIDE SEQUENCE [LARGE SCALE GENOMIC DNA]</scope>
    <source>
        <strain evidence="7">LNB2</strain>
    </source>
</reference>
<dbReference type="InterPro" id="IPR013762">
    <property type="entry name" value="Integrase-like_cat_sf"/>
</dbReference>
<name>A0A239FBZ4_9SPHN</name>
<organism evidence="6 7">
    <name type="scientific">Edaphosphingomonas laterariae</name>
    <dbReference type="NCBI Taxonomy" id="861865"/>
    <lineage>
        <taxon>Bacteria</taxon>
        <taxon>Pseudomonadati</taxon>
        <taxon>Pseudomonadota</taxon>
        <taxon>Alphaproteobacteria</taxon>
        <taxon>Sphingomonadales</taxon>
        <taxon>Rhizorhabdaceae</taxon>
        <taxon>Edaphosphingomonas</taxon>
    </lineage>
</organism>
<comment type="similarity">
    <text evidence="1">Belongs to the 'phage' integrase family.</text>
</comment>